<feature type="transmembrane region" description="Helical" evidence="2">
    <location>
        <begin position="37"/>
        <end position="58"/>
    </location>
</feature>
<gene>
    <name evidence="3" type="ORF">AVDCRST_MAG02-3800</name>
</gene>
<protein>
    <recommendedName>
        <fullName evidence="4">PrsW family intramembrane metalloprotease</fullName>
    </recommendedName>
</protein>
<feature type="region of interest" description="Disordered" evidence="1">
    <location>
        <begin position="1"/>
        <end position="20"/>
    </location>
</feature>
<evidence type="ECO:0000256" key="1">
    <source>
        <dbReference type="SAM" id="MobiDB-lite"/>
    </source>
</evidence>
<evidence type="ECO:0008006" key="4">
    <source>
        <dbReference type="Google" id="ProtNLM"/>
    </source>
</evidence>
<name>A0A6J4RMY6_9ACTN</name>
<reference evidence="3" key="1">
    <citation type="submission" date="2020-02" db="EMBL/GenBank/DDBJ databases">
        <authorList>
            <person name="Meier V. D."/>
        </authorList>
    </citation>
    <scope>NUCLEOTIDE SEQUENCE</scope>
    <source>
        <strain evidence="3">AVDCRST_MAG02</strain>
    </source>
</reference>
<dbReference type="GO" id="GO:0008233">
    <property type="term" value="F:peptidase activity"/>
    <property type="evidence" value="ECO:0007669"/>
    <property type="project" value="InterPro"/>
</dbReference>
<evidence type="ECO:0000256" key="2">
    <source>
        <dbReference type="SAM" id="Phobius"/>
    </source>
</evidence>
<sequence>MVAERTNQGTDRDGGGTGRHRIRHALSGMRHLHRRRWFRVLAAGIFFYALIQASYLAFTNVNLIPAMMIYGALVVPAAFMVYLYDGLEATELPVAAIVLCFLAAGSVGPSLASAVLWALFPGTDATYLEHVAVGPIEEASKMVVPLVFFALGAYRSVGAGVMLGLVSAMAFSVLETAGMSFGAYFVSSVSMQVGAGSVAPQDLVNAFGDPNNFFDNPLGIFLLDINLVARSFVDPIGHGTWTMLVCFALWNERRKAGRFVLNWRVVAAFVAAASLHALFDTTLQLQGESSWVGALGWLAFLVTALFLLWLTVRLVRKTREATDADPAPPTSPVRPTP</sequence>
<proteinExistence type="predicted"/>
<keyword evidence="2" id="KW-0812">Transmembrane</keyword>
<keyword evidence="2" id="KW-0472">Membrane</keyword>
<keyword evidence="2" id="KW-1133">Transmembrane helix</keyword>
<dbReference type="PANTHER" id="PTHR36844">
    <property type="entry name" value="PROTEASE PRSW"/>
    <property type="match status" value="1"/>
</dbReference>
<dbReference type="InterPro" id="IPR026898">
    <property type="entry name" value="PrsW"/>
</dbReference>
<feature type="transmembrane region" description="Helical" evidence="2">
    <location>
        <begin position="64"/>
        <end position="84"/>
    </location>
</feature>
<accession>A0A6J4RMY6</accession>
<organism evidence="3">
    <name type="scientific">uncultured Rubrobacteraceae bacterium</name>
    <dbReference type="NCBI Taxonomy" id="349277"/>
    <lineage>
        <taxon>Bacteria</taxon>
        <taxon>Bacillati</taxon>
        <taxon>Actinomycetota</taxon>
        <taxon>Rubrobacteria</taxon>
        <taxon>Rubrobacterales</taxon>
        <taxon>Rubrobacteraceae</taxon>
        <taxon>environmental samples</taxon>
    </lineage>
</organism>
<feature type="transmembrane region" description="Helical" evidence="2">
    <location>
        <begin position="152"/>
        <end position="174"/>
    </location>
</feature>
<dbReference type="PANTHER" id="PTHR36844:SF1">
    <property type="entry name" value="PROTEASE PRSW"/>
    <property type="match status" value="1"/>
</dbReference>
<dbReference type="EMBL" id="CADCVH010000106">
    <property type="protein sequence ID" value="CAA9471973.1"/>
    <property type="molecule type" value="Genomic_DNA"/>
</dbReference>
<feature type="transmembrane region" description="Helical" evidence="2">
    <location>
        <begin position="96"/>
        <end position="120"/>
    </location>
</feature>
<dbReference type="Pfam" id="PF13367">
    <property type="entry name" value="PrsW-protease"/>
    <property type="match status" value="1"/>
</dbReference>
<dbReference type="AlphaFoldDB" id="A0A6J4RMY6"/>
<evidence type="ECO:0000313" key="3">
    <source>
        <dbReference type="EMBL" id="CAA9471973.1"/>
    </source>
</evidence>
<feature type="transmembrane region" description="Helical" evidence="2">
    <location>
        <begin position="291"/>
        <end position="310"/>
    </location>
</feature>
<feature type="transmembrane region" description="Helical" evidence="2">
    <location>
        <begin position="261"/>
        <end position="279"/>
    </location>
</feature>